<dbReference type="InterPro" id="IPR011051">
    <property type="entry name" value="RmlC_Cupin_sf"/>
</dbReference>
<dbReference type="STRING" id="411463.EUBVEN_02262"/>
<dbReference type="RefSeq" id="WP_005363599.1">
    <property type="nucleotide sequence ID" value="NZ_DS264286.1"/>
</dbReference>
<dbReference type="eggNOG" id="COG1917">
    <property type="taxonomic scope" value="Bacteria"/>
</dbReference>
<feature type="domain" description="Cupin type-2" evidence="1">
    <location>
        <begin position="39"/>
        <end position="105"/>
    </location>
</feature>
<name>A5Z969_9FIRM</name>
<dbReference type="HOGENOM" id="CLU_141446_3_0_9"/>
<evidence type="ECO:0000259" key="1">
    <source>
        <dbReference type="Pfam" id="PF07883"/>
    </source>
</evidence>
<accession>A5Z969</accession>
<evidence type="ECO:0000313" key="3">
    <source>
        <dbReference type="Proteomes" id="UP000006000"/>
    </source>
</evidence>
<dbReference type="InterPro" id="IPR014710">
    <property type="entry name" value="RmlC-like_jellyroll"/>
</dbReference>
<evidence type="ECO:0000313" key="2">
    <source>
        <dbReference type="EMBL" id="EDM50313.1"/>
    </source>
</evidence>
<organism evidence="2 3">
    <name type="scientific">Eubacterium ventriosum ATCC 27560</name>
    <dbReference type="NCBI Taxonomy" id="411463"/>
    <lineage>
        <taxon>Bacteria</taxon>
        <taxon>Bacillati</taxon>
        <taxon>Bacillota</taxon>
        <taxon>Clostridia</taxon>
        <taxon>Eubacteriales</taxon>
        <taxon>Eubacteriaceae</taxon>
        <taxon>Eubacterium</taxon>
    </lineage>
</organism>
<dbReference type="Proteomes" id="UP000006000">
    <property type="component" value="Unassembled WGS sequence"/>
</dbReference>
<dbReference type="EMBL" id="AAVL02000037">
    <property type="protein sequence ID" value="EDM50313.1"/>
    <property type="molecule type" value="Genomic_DNA"/>
</dbReference>
<dbReference type="InterPro" id="IPR013096">
    <property type="entry name" value="Cupin_2"/>
</dbReference>
<proteinExistence type="predicted"/>
<dbReference type="SUPFAM" id="SSF51182">
    <property type="entry name" value="RmlC-like cupins"/>
    <property type="match status" value="1"/>
</dbReference>
<dbReference type="PANTHER" id="PTHR37694">
    <property type="entry name" value="SLR8022 PROTEIN"/>
    <property type="match status" value="1"/>
</dbReference>
<dbReference type="PANTHER" id="PTHR37694:SF1">
    <property type="entry name" value="SLR8022 PROTEIN"/>
    <property type="match status" value="1"/>
</dbReference>
<protein>
    <submittedName>
        <fullName evidence="2">Cupin domain protein</fullName>
    </submittedName>
</protein>
<dbReference type="CDD" id="cd02230">
    <property type="entry name" value="cupin_HP0902-like"/>
    <property type="match status" value="1"/>
</dbReference>
<reference evidence="2 3" key="2">
    <citation type="submission" date="2007-04" db="EMBL/GenBank/DDBJ databases">
        <title>Draft genome sequence of Eubacterium ventriosum (ATCC 27560).</title>
        <authorList>
            <person name="Sudarsanam P."/>
            <person name="Ley R."/>
            <person name="Guruge J."/>
            <person name="Turnbaugh P.J."/>
            <person name="Mahowald M."/>
            <person name="Liep D."/>
            <person name="Gordon J."/>
        </authorList>
    </citation>
    <scope>NUCLEOTIDE SEQUENCE [LARGE SCALE GENOMIC DNA]</scope>
    <source>
        <strain evidence="2 3">ATCC 27560</strain>
    </source>
</reference>
<reference evidence="2 3" key="1">
    <citation type="submission" date="2007-03" db="EMBL/GenBank/DDBJ databases">
        <authorList>
            <person name="Fulton L."/>
            <person name="Clifton S."/>
            <person name="Fulton B."/>
            <person name="Xu J."/>
            <person name="Minx P."/>
            <person name="Pepin K.H."/>
            <person name="Johnson M."/>
            <person name="Thiruvilangam P."/>
            <person name="Bhonagiri V."/>
            <person name="Nash W.E."/>
            <person name="Mardis E.R."/>
            <person name="Wilson R.K."/>
        </authorList>
    </citation>
    <scope>NUCLEOTIDE SEQUENCE [LARGE SCALE GENOMIC DNA]</scope>
    <source>
        <strain evidence="2 3">ATCC 27560</strain>
    </source>
</reference>
<dbReference type="Pfam" id="PF07883">
    <property type="entry name" value="Cupin_2"/>
    <property type="match status" value="1"/>
</dbReference>
<gene>
    <name evidence="2" type="ORF">EUBVEN_02262</name>
</gene>
<dbReference type="AlphaFoldDB" id="A5Z969"/>
<comment type="caution">
    <text evidence="2">The sequence shown here is derived from an EMBL/GenBank/DDBJ whole genome shotgun (WGS) entry which is preliminary data.</text>
</comment>
<dbReference type="Gene3D" id="2.60.120.10">
    <property type="entry name" value="Jelly Rolls"/>
    <property type="match status" value="1"/>
</dbReference>
<sequence length="107" mass="11824">MYKNIAKKEKLELKSLVDYQDGQVVSKTLVQNDYVSVTIFSFDKGEEISTHASGGDAMVTVLEGTGRFTIGGDVFILNEGETIVMPKDVPHAVFGEEKFKMELVVSF</sequence>
<dbReference type="OrthoDB" id="9793184at2"/>